<dbReference type="Pfam" id="PF00072">
    <property type="entry name" value="Response_reg"/>
    <property type="match status" value="1"/>
</dbReference>
<dbReference type="InterPro" id="IPR011006">
    <property type="entry name" value="CheY-like_superfamily"/>
</dbReference>
<dbReference type="Gene3D" id="1.10.10.10">
    <property type="entry name" value="Winged helix-like DNA-binding domain superfamily/Winged helix DNA-binding domain"/>
    <property type="match status" value="1"/>
</dbReference>
<feature type="modified residue" description="4-aspartylphosphate" evidence="6">
    <location>
        <position position="51"/>
    </location>
</feature>
<dbReference type="EMBL" id="DXAM01000126">
    <property type="protein sequence ID" value="HJA04968.1"/>
    <property type="molecule type" value="Genomic_DNA"/>
</dbReference>
<feature type="DNA-binding region" description="OmpR/PhoB-type" evidence="7">
    <location>
        <begin position="127"/>
        <end position="225"/>
    </location>
</feature>
<evidence type="ECO:0000256" key="5">
    <source>
        <dbReference type="ARBA" id="ARBA00023163"/>
    </source>
</evidence>
<evidence type="ECO:0000256" key="4">
    <source>
        <dbReference type="ARBA" id="ARBA00023125"/>
    </source>
</evidence>
<gene>
    <name evidence="10" type="ORF">H9800_08945</name>
</gene>
<dbReference type="InterPro" id="IPR001867">
    <property type="entry name" value="OmpR/PhoB-type_DNA-bd"/>
</dbReference>
<dbReference type="SMART" id="SM00448">
    <property type="entry name" value="REC"/>
    <property type="match status" value="1"/>
</dbReference>
<dbReference type="InterPro" id="IPR039420">
    <property type="entry name" value="WalR-like"/>
</dbReference>
<dbReference type="GO" id="GO:0032993">
    <property type="term" value="C:protein-DNA complex"/>
    <property type="evidence" value="ECO:0007669"/>
    <property type="project" value="TreeGrafter"/>
</dbReference>
<dbReference type="Pfam" id="PF00486">
    <property type="entry name" value="Trans_reg_C"/>
    <property type="match status" value="1"/>
</dbReference>
<evidence type="ECO:0000313" key="11">
    <source>
        <dbReference type="Proteomes" id="UP000824220"/>
    </source>
</evidence>
<organism evidence="10 11">
    <name type="scientific">Candidatus Microbacterium stercoravium</name>
    <dbReference type="NCBI Taxonomy" id="2838697"/>
    <lineage>
        <taxon>Bacteria</taxon>
        <taxon>Bacillati</taxon>
        <taxon>Actinomycetota</taxon>
        <taxon>Actinomycetes</taxon>
        <taxon>Micrococcales</taxon>
        <taxon>Microbacteriaceae</taxon>
        <taxon>Microbacterium</taxon>
    </lineage>
</organism>
<dbReference type="PANTHER" id="PTHR48111:SF21">
    <property type="entry name" value="DNA-BINDING DUAL MASTER TRANSCRIPTIONAL REGULATOR RPAA"/>
    <property type="match status" value="1"/>
</dbReference>
<dbReference type="AlphaFoldDB" id="A0A9D2KJ32"/>
<dbReference type="GO" id="GO:0000976">
    <property type="term" value="F:transcription cis-regulatory region binding"/>
    <property type="evidence" value="ECO:0007669"/>
    <property type="project" value="TreeGrafter"/>
</dbReference>
<feature type="domain" description="OmpR/PhoB-type" evidence="9">
    <location>
        <begin position="127"/>
        <end position="225"/>
    </location>
</feature>
<keyword evidence="2" id="KW-0902">Two-component regulatory system</keyword>
<dbReference type="Gene3D" id="3.40.50.2300">
    <property type="match status" value="1"/>
</dbReference>
<dbReference type="SUPFAM" id="SSF52172">
    <property type="entry name" value="CheY-like"/>
    <property type="match status" value="1"/>
</dbReference>
<evidence type="ECO:0000256" key="6">
    <source>
        <dbReference type="PROSITE-ProRule" id="PRU00169"/>
    </source>
</evidence>
<dbReference type="CDD" id="cd00383">
    <property type="entry name" value="trans_reg_C"/>
    <property type="match status" value="1"/>
</dbReference>
<dbReference type="GO" id="GO:0005829">
    <property type="term" value="C:cytosol"/>
    <property type="evidence" value="ECO:0007669"/>
    <property type="project" value="TreeGrafter"/>
</dbReference>
<dbReference type="Proteomes" id="UP000824220">
    <property type="component" value="Unassembled WGS sequence"/>
</dbReference>
<evidence type="ECO:0000313" key="10">
    <source>
        <dbReference type="EMBL" id="HJA04968.1"/>
    </source>
</evidence>
<reference evidence="10" key="1">
    <citation type="journal article" date="2021" name="PeerJ">
        <title>Extensive microbial diversity within the chicken gut microbiome revealed by metagenomics and culture.</title>
        <authorList>
            <person name="Gilroy R."/>
            <person name="Ravi A."/>
            <person name="Getino M."/>
            <person name="Pursley I."/>
            <person name="Horton D.L."/>
            <person name="Alikhan N.F."/>
            <person name="Baker D."/>
            <person name="Gharbi K."/>
            <person name="Hall N."/>
            <person name="Watson M."/>
            <person name="Adriaenssens E.M."/>
            <person name="Foster-Nyarko E."/>
            <person name="Jarju S."/>
            <person name="Secka A."/>
            <person name="Antonio M."/>
            <person name="Oren A."/>
            <person name="Chaudhuri R.R."/>
            <person name="La Ragione R."/>
            <person name="Hildebrand F."/>
            <person name="Pallen M.J."/>
        </authorList>
    </citation>
    <scope>NUCLEOTIDE SEQUENCE</scope>
    <source>
        <strain evidence="10">ChiHjej8B7-3636</strain>
    </source>
</reference>
<dbReference type="PANTHER" id="PTHR48111">
    <property type="entry name" value="REGULATOR OF RPOS"/>
    <property type="match status" value="1"/>
</dbReference>
<name>A0A9D2KJ32_9MICO</name>
<evidence type="ECO:0000259" key="9">
    <source>
        <dbReference type="PROSITE" id="PS51755"/>
    </source>
</evidence>
<dbReference type="GO" id="GO:0006355">
    <property type="term" value="P:regulation of DNA-templated transcription"/>
    <property type="evidence" value="ECO:0007669"/>
    <property type="project" value="InterPro"/>
</dbReference>
<dbReference type="Gene3D" id="6.10.250.690">
    <property type="match status" value="1"/>
</dbReference>
<keyword evidence="4 7" id="KW-0238">DNA-binding</keyword>
<keyword evidence="3" id="KW-0805">Transcription regulation</keyword>
<reference evidence="10" key="2">
    <citation type="submission" date="2021-04" db="EMBL/GenBank/DDBJ databases">
        <authorList>
            <person name="Gilroy R."/>
        </authorList>
    </citation>
    <scope>NUCLEOTIDE SEQUENCE</scope>
    <source>
        <strain evidence="10">ChiHjej8B7-3636</strain>
    </source>
</reference>
<evidence type="ECO:0000256" key="1">
    <source>
        <dbReference type="ARBA" id="ARBA00022553"/>
    </source>
</evidence>
<feature type="domain" description="Response regulatory" evidence="8">
    <location>
        <begin position="2"/>
        <end position="115"/>
    </location>
</feature>
<evidence type="ECO:0000256" key="2">
    <source>
        <dbReference type="ARBA" id="ARBA00023012"/>
    </source>
</evidence>
<dbReference type="CDD" id="cd17574">
    <property type="entry name" value="REC_OmpR"/>
    <property type="match status" value="1"/>
</dbReference>
<evidence type="ECO:0000256" key="7">
    <source>
        <dbReference type="PROSITE-ProRule" id="PRU01091"/>
    </source>
</evidence>
<dbReference type="InterPro" id="IPR001789">
    <property type="entry name" value="Sig_transdc_resp-reg_receiver"/>
</dbReference>
<dbReference type="GO" id="GO:0000156">
    <property type="term" value="F:phosphorelay response regulator activity"/>
    <property type="evidence" value="ECO:0007669"/>
    <property type="project" value="TreeGrafter"/>
</dbReference>
<evidence type="ECO:0000259" key="8">
    <source>
        <dbReference type="PROSITE" id="PS50110"/>
    </source>
</evidence>
<accession>A0A9D2KJ32</accession>
<sequence>MIILLVDDDPDIRAGFTAALGRRGHEVVTAASVRDALVRAEEDRPDIGIIDVMLPDGDGHGLCRTIRDRWGFPTVMLTARDDDADIVGGLDSGADDYVVKPVAPAVLDARLRTVLRRDLRTPVIPAEEPVIIGDLTFDAAAMDARASGSVIALSATELRLLAELVENRGRALTRDQLIDTVWAHSAPDTPRVVDTTIQRLRAKLTAAGVGSPVLETLRGIGYRLR</sequence>
<dbReference type="PROSITE" id="PS51755">
    <property type="entry name" value="OMPR_PHOB"/>
    <property type="match status" value="1"/>
</dbReference>
<dbReference type="PROSITE" id="PS50110">
    <property type="entry name" value="RESPONSE_REGULATORY"/>
    <property type="match status" value="1"/>
</dbReference>
<keyword evidence="1 6" id="KW-0597">Phosphoprotein</keyword>
<comment type="caution">
    <text evidence="10">The sequence shown here is derived from an EMBL/GenBank/DDBJ whole genome shotgun (WGS) entry which is preliminary data.</text>
</comment>
<evidence type="ECO:0000256" key="3">
    <source>
        <dbReference type="ARBA" id="ARBA00023015"/>
    </source>
</evidence>
<proteinExistence type="predicted"/>
<protein>
    <submittedName>
        <fullName evidence="10">Response regulator transcription factor</fullName>
    </submittedName>
</protein>
<dbReference type="InterPro" id="IPR036388">
    <property type="entry name" value="WH-like_DNA-bd_sf"/>
</dbReference>
<dbReference type="SMART" id="SM00862">
    <property type="entry name" value="Trans_reg_C"/>
    <property type="match status" value="1"/>
</dbReference>
<keyword evidence="5" id="KW-0804">Transcription</keyword>